<keyword evidence="3" id="KW-1185">Reference proteome</keyword>
<dbReference type="AlphaFoldDB" id="A0A1Q9D3W3"/>
<organism evidence="2 3">
    <name type="scientific">Symbiodinium microadriaticum</name>
    <name type="common">Dinoflagellate</name>
    <name type="synonym">Zooxanthella microadriatica</name>
    <dbReference type="NCBI Taxonomy" id="2951"/>
    <lineage>
        <taxon>Eukaryota</taxon>
        <taxon>Sar</taxon>
        <taxon>Alveolata</taxon>
        <taxon>Dinophyceae</taxon>
        <taxon>Suessiales</taxon>
        <taxon>Symbiodiniaceae</taxon>
        <taxon>Symbiodinium</taxon>
    </lineage>
</organism>
<comment type="caution">
    <text evidence="2">The sequence shown here is derived from an EMBL/GenBank/DDBJ whole genome shotgun (WGS) entry which is preliminary data.</text>
</comment>
<sequence>MVIENDGEGFRNGVGEGDSEDSNVPRTGDSLLQSPGKSLAPELLAVPSELPLMSLKGTELFPPTYKVLKCDARLESATFDNGSKSPELCHGLTAVLRRDWALQIRQVPCGLAPSSAKQRVSMQMWLSLHGTLKLHAKSRLDFRVLLTDLLYLMPLQPRVRCGLSGSGREGNAT</sequence>
<protein>
    <submittedName>
        <fullName evidence="2">Uncharacterized protein</fullName>
    </submittedName>
</protein>
<evidence type="ECO:0000313" key="3">
    <source>
        <dbReference type="Proteomes" id="UP000186817"/>
    </source>
</evidence>
<dbReference type="EMBL" id="LSRX01000739">
    <property type="protein sequence ID" value="OLP89871.1"/>
    <property type="molecule type" value="Genomic_DNA"/>
</dbReference>
<evidence type="ECO:0000256" key="1">
    <source>
        <dbReference type="SAM" id="MobiDB-lite"/>
    </source>
</evidence>
<dbReference type="Proteomes" id="UP000186817">
    <property type="component" value="Unassembled WGS sequence"/>
</dbReference>
<reference evidence="2 3" key="1">
    <citation type="submission" date="2016-02" db="EMBL/GenBank/DDBJ databases">
        <title>Genome analysis of coral dinoflagellate symbionts highlights evolutionary adaptations to a symbiotic lifestyle.</title>
        <authorList>
            <person name="Aranda M."/>
            <person name="Li Y."/>
            <person name="Liew Y.J."/>
            <person name="Baumgarten S."/>
            <person name="Simakov O."/>
            <person name="Wilson M."/>
            <person name="Piel J."/>
            <person name="Ashoor H."/>
            <person name="Bougouffa S."/>
            <person name="Bajic V.B."/>
            <person name="Ryu T."/>
            <person name="Ravasi T."/>
            <person name="Bayer T."/>
            <person name="Micklem G."/>
            <person name="Kim H."/>
            <person name="Bhak J."/>
            <person name="Lajeunesse T.C."/>
            <person name="Voolstra C.R."/>
        </authorList>
    </citation>
    <scope>NUCLEOTIDE SEQUENCE [LARGE SCALE GENOMIC DNA]</scope>
    <source>
        <strain evidence="2 3">CCMP2467</strain>
    </source>
</reference>
<accession>A0A1Q9D3W3</accession>
<evidence type="ECO:0000313" key="2">
    <source>
        <dbReference type="EMBL" id="OLP89871.1"/>
    </source>
</evidence>
<proteinExistence type="predicted"/>
<gene>
    <name evidence="2" type="ORF">AK812_SmicGene28629</name>
</gene>
<name>A0A1Q9D3W3_SYMMI</name>
<feature type="region of interest" description="Disordered" evidence="1">
    <location>
        <begin position="1"/>
        <end position="35"/>
    </location>
</feature>
<feature type="compositionally biased region" description="Polar residues" evidence="1">
    <location>
        <begin position="22"/>
        <end position="35"/>
    </location>
</feature>